<dbReference type="KEGG" id="kse:Ksed_02540"/>
<dbReference type="InterPro" id="IPR011660">
    <property type="entry name" value="VapB-like"/>
</dbReference>
<dbReference type="eggNOG" id="COG4423">
    <property type="taxonomic scope" value="Bacteria"/>
</dbReference>
<dbReference type="EMBL" id="CP001686">
    <property type="protein sequence ID" value="ACV05337.1"/>
    <property type="molecule type" value="Genomic_DNA"/>
</dbReference>
<gene>
    <name evidence="2" type="ordered locus">Ksed_02540</name>
</gene>
<dbReference type="AlphaFoldDB" id="C7NJK7"/>
<dbReference type="Pfam" id="PF07704">
    <property type="entry name" value="PSK_trans_fac"/>
    <property type="match status" value="1"/>
</dbReference>
<organism evidence="2 3">
    <name type="scientific">Kytococcus sedentarius (strain ATCC 14392 / DSM 20547 / JCM 11482 / CCUG 33030 / NBRC 15357 / NCTC 11040 / CCM 314 / 541)</name>
    <name type="common">Micrococcus sedentarius</name>
    <dbReference type="NCBI Taxonomy" id="478801"/>
    <lineage>
        <taxon>Bacteria</taxon>
        <taxon>Bacillati</taxon>
        <taxon>Actinomycetota</taxon>
        <taxon>Actinomycetes</taxon>
        <taxon>Micrococcales</taxon>
        <taxon>Kytococcaceae</taxon>
        <taxon>Kytococcus</taxon>
    </lineage>
</organism>
<keyword evidence="1" id="KW-1277">Toxin-antitoxin system</keyword>
<dbReference type="HOGENOM" id="CLU_165457_3_0_11"/>
<evidence type="ECO:0000256" key="1">
    <source>
        <dbReference type="ARBA" id="ARBA00022649"/>
    </source>
</evidence>
<dbReference type="Proteomes" id="UP000006666">
    <property type="component" value="Chromosome"/>
</dbReference>
<accession>C7NJK7</accession>
<proteinExistence type="predicted"/>
<reference evidence="2 3" key="1">
    <citation type="journal article" date="2009" name="Stand. Genomic Sci.">
        <title>Complete genome sequence of Kytococcus sedentarius type strain (541).</title>
        <authorList>
            <person name="Sims D."/>
            <person name="Brettin T."/>
            <person name="Detter J.C."/>
            <person name="Han C."/>
            <person name="Lapidus A."/>
            <person name="Copeland A."/>
            <person name="Glavina Del Rio T."/>
            <person name="Nolan M."/>
            <person name="Chen F."/>
            <person name="Lucas S."/>
            <person name="Tice H."/>
            <person name="Cheng J.F."/>
            <person name="Bruce D."/>
            <person name="Goodwin L."/>
            <person name="Pitluck S."/>
            <person name="Ovchinnikova G."/>
            <person name="Pati A."/>
            <person name="Ivanova N."/>
            <person name="Mavrommatis K."/>
            <person name="Chen A."/>
            <person name="Palaniappan K."/>
            <person name="D'haeseleer P."/>
            <person name="Chain P."/>
            <person name="Bristow J."/>
            <person name="Eisen J.A."/>
            <person name="Markowitz V."/>
            <person name="Hugenholtz P."/>
            <person name="Schneider S."/>
            <person name="Goker M."/>
            <person name="Pukall R."/>
            <person name="Kyrpides N.C."/>
            <person name="Klenk H.P."/>
        </authorList>
    </citation>
    <scope>NUCLEOTIDE SEQUENCE [LARGE SCALE GENOMIC DNA]</scope>
    <source>
        <strain evidence="3">ATCC 14392 / DSM 20547 / JCM 11482 / CCUG 33030 / NBRC 15357 / NCTC 11040 / CCM 314 / 541</strain>
    </source>
</reference>
<dbReference type="STRING" id="478801.Ksed_02540"/>
<sequence length="103" mass="11470">MGPVWCTSRWYRGTGRRCHACMALTIKNDRVCDLAREAAQRSGQSQVSVIEQALERYLADHAEPVGRRVDEVLARIDASLAPGDAAAMRVELDRLYDERGLPA</sequence>
<evidence type="ECO:0000313" key="3">
    <source>
        <dbReference type="Proteomes" id="UP000006666"/>
    </source>
</evidence>
<keyword evidence="3" id="KW-1185">Reference proteome</keyword>
<protein>
    <submittedName>
        <fullName evidence="2">Rv0623-like transcription factor</fullName>
    </submittedName>
</protein>
<evidence type="ECO:0000313" key="2">
    <source>
        <dbReference type="EMBL" id="ACV05337.1"/>
    </source>
</evidence>
<name>C7NJK7_KYTSD</name>